<dbReference type="Proteomes" id="UP000185469">
    <property type="component" value="Chromosome"/>
</dbReference>
<dbReference type="Pfam" id="PF10081">
    <property type="entry name" value="Abhydrolase_9"/>
    <property type="match status" value="1"/>
</dbReference>
<evidence type="ECO:0000259" key="3">
    <source>
        <dbReference type="Pfam" id="PF15420"/>
    </source>
</evidence>
<sequence>MARRPLAAPGLLGAEIASWAAFTPSLIPRPWPSTAMTTFSAQVSGHIVGVAAGVAARAAGRRLFPRATRAARRRPRTRDAVALAAHAAMSAVTVGVWLRSIGHQRTIAALVGYDELASARAQLGGTAAGTAAFLATRAAAVGVERVHGGLTGLLRRRLPRGLAPAAAGALVAAALAPPLDLLVVRRAIGRVSRRAARLNMRVLPGRVQPWEPSRSGSPWSLEPWHALGAQGRAFVADGPRARDIAAVVGADPRDVREPIRLYAGRVPGRTLAAQTELIIRELHRTGAFRRGHLVVHTSTGTGWVPEWAPAAVEFLTRGDCAQVSLQYSDLPSPVAWLTDRESPLAAGAALFDRVREEWARLPADARPMLIAAGESLGAIGGQGAFADPADLLARVDGAVWSGSPPYAPIRRELTRRRDPGSPEIAPVVDGGAHHRFATRPEELWESIDGEALGHWARPRVAWLQHASDPIVWCETPLAWRRPDWLRERRGRDVITAMRWWPLVTFWQVLVDGLTSVAVGDGHGHRYEEEMLPAFAAVLGAEFDADRGGAAGVRFARAARWIRRNSVG</sequence>
<dbReference type="InterPro" id="IPR027787">
    <property type="entry name" value="Alpha/beta-hydrolase_catalytic"/>
</dbReference>
<evidence type="ECO:0000256" key="1">
    <source>
        <dbReference type="SAM" id="Phobius"/>
    </source>
</evidence>
<protein>
    <recommendedName>
        <fullName evidence="6">Alpha/beta-hydrolase catalytic domain-containing protein</fullName>
    </recommendedName>
</protein>
<gene>
    <name evidence="4" type="ORF">CSPHI_11820</name>
</gene>
<dbReference type="STRING" id="1437874.CSPHI_11820"/>
<dbReference type="AlphaFoldDB" id="A0A1L7D062"/>
<feature type="transmembrane region" description="Helical" evidence="1">
    <location>
        <begin position="80"/>
        <end position="98"/>
    </location>
</feature>
<name>A0A1L7D062_9CORY</name>
<feature type="domain" description="Alpha/beta-hydrolase N-terminal" evidence="3">
    <location>
        <begin position="22"/>
        <end position="239"/>
    </location>
</feature>
<evidence type="ECO:0000313" key="4">
    <source>
        <dbReference type="EMBL" id="APT91536.1"/>
    </source>
</evidence>
<dbReference type="KEGG" id="csph:CSPHI_11820"/>
<evidence type="ECO:0008006" key="6">
    <source>
        <dbReference type="Google" id="ProtNLM"/>
    </source>
</evidence>
<feature type="transmembrane region" description="Helical" evidence="1">
    <location>
        <begin position="39"/>
        <end position="59"/>
    </location>
</feature>
<dbReference type="EMBL" id="CP009248">
    <property type="protein sequence ID" value="APT91536.1"/>
    <property type="molecule type" value="Genomic_DNA"/>
</dbReference>
<keyword evidence="5" id="KW-1185">Reference proteome</keyword>
<reference evidence="4 5" key="1">
    <citation type="submission" date="2014-08" db="EMBL/GenBank/DDBJ databases">
        <title>Complete genome sequence of Corynebacterium sphenisci CECT 5990(T) (=DSM 44792(T)), isolated from healthy wild penguins.</title>
        <authorList>
            <person name="Ruckert C."/>
            <person name="Albersmeier A."/>
            <person name="Winkler A."/>
            <person name="Kalinowski J."/>
        </authorList>
    </citation>
    <scope>NUCLEOTIDE SEQUENCE [LARGE SCALE GENOMIC DNA]</scope>
    <source>
        <strain evidence="4 5">DSM 44792</strain>
    </source>
</reference>
<dbReference type="ESTHER" id="9cory-a0a1l7d062">
    <property type="family name" value="Abhydrolase_9"/>
</dbReference>
<keyword evidence="1" id="KW-0472">Membrane</keyword>
<evidence type="ECO:0000313" key="5">
    <source>
        <dbReference type="Proteomes" id="UP000185469"/>
    </source>
</evidence>
<accession>A0A1L7D062</accession>
<evidence type="ECO:0000259" key="2">
    <source>
        <dbReference type="Pfam" id="PF10081"/>
    </source>
</evidence>
<feature type="domain" description="Alpha/beta-hydrolase catalytic" evidence="2">
    <location>
        <begin position="259"/>
        <end position="540"/>
    </location>
</feature>
<keyword evidence="1" id="KW-1133">Transmembrane helix</keyword>
<organism evidence="4 5">
    <name type="scientific">Corynebacterium sphenisci DSM 44792</name>
    <dbReference type="NCBI Taxonomy" id="1437874"/>
    <lineage>
        <taxon>Bacteria</taxon>
        <taxon>Bacillati</taxon>
        <taxon>Actinomycetota</taxon>
        <taxon>Actinomycetes</taxon>
        <taxon>Mycobacteriales</taxon>
        <taxon>Corynebacteriaceae</taxon>
        <taxon>Corynebacterium</taxon>
    </lineage>
</organism>
<proteinExistence type="predicted"/>
<dbReference type="InterPro" id="IPR027788">
    <property type="entry name" value="Alpha/beta-hydrolase_N_dom"/>
</dbReference>
<dbReference type="Pfam" id="PF15420">
    <property type="entry name" value="Abhydrolase_9_N"/>
    <property type="match status" value="1"/>
</dbReference>
<keyword evidence="1" id="KW-0812">Transmembrane</keyword>